<reference evidence="9 10" key="1">
    <citation type="submission" date="2018-12" db="EMBL/GenBank/DDBJ databases">
        <title>Lysinibacillus antri sp. nov., isolated from a cave soil.</title>
        <authorList>
            <person name="Narsing Rao M.P."/>
            <person name="Zhang H."/>
            <person name="Dong Z.-Y."/>
            <person name="Niu X.-K."/>
            <person name="Zhang K."/>
            <person name="Fang B.-Z."/>
            <person name="Kang Y.-Q."/>
            <person name="Xiao M."/>
            <person name="Li W.-J."/>
        </authorList>
    </citation>
    <scope>NUCLEOTIDE SEQUENCE [LARGE SCALE GENOMIC DNA]</scope>
    <source>
        <strain evidence="9 10">SYSU K30002</strain>
    </source>
</reference>
<evidence type="ECO:0000256" key="4">
    <source>
        <dbReference type="ARBA" id="ARBA00023125"/>
    </source>
</evidence>
<dbReference type="InterPro" id="IPR036388">
    <property type="entry name" value="WH-like_DNA-bd_sf"/>
</dbReference>
<dbReference type="GO" id="GO:0006950">
    <property type="term" value="P:response to stress"/>
    <property type="evidence" value="ECO:0007669"/>
    <property type="project" value="UniProtKB-ARBA"/>
</dbReference>
<comment type="caution">
    <text evidence="9">The sequence shown here is derived from an EMBL/GenBank/DDBJ whole genome shotgun (WGS) entry which is preliminary data.</text>
</comment>
<comment type="similarity">
    <text evidence="1 6">Belongs to the sigma-70 factor family. ECF subfamily.</text>
</comment>
<protein>
    <recommendedName>
        <fullName evidence="6">RNA polymerase sigma factor</fullName>
    </recommendedName>
</protein>
<evidence type="ECO:0000256" key="6">
    <source>
        <dbReference type="RuleBase" id="RU000716"/>
    </source>
</evidence>
<organism evidence="9 10">
    <name type="scientific">Lysinibacillus antri</name>
    <dbReference type="NCBI Taxonomy" id="2498145"/>
    <lineage>
        <taxon>Bacteria</taxon>
        <taxon>Bacillati</taxon>
        <taxon>Bacillota</taxon>
        <taxon>Bacilli</taxon>
        <taxon>Bacillales</taxon>
        <taxon>Bacillaceae</taxon>
        <taxon>Lysinibacillus</taxon>
    </lineage>
</organism>
<evidence type="ECO:0000256" key="5">
    <source>
        <dbReference type="ARBA" id="ARBA00023163"/>
    </source>
</evidence>
<accession>A0A3S0PAA1</accession>
<dbReference type="Proteomes" id="UP000287910">
    <property type="component" value="Unassembled WGS sequence"/>
</dbReference>
<dbReference type="GO" id="GO:0006352">
    <property type="term" value="P:DNA-templated transcription initiation"/>
    <property type="evidence" value="ECO:0007669"/>
    <property type="project" value="InterPro"/>
</dbReference>
<keyword evidence="2 6" id="KW-0805">Transcription regulation</keyword>
<keyword evidence="4 6" id="KW-0238">DNA-binding</keyword>
<dbReference type="RefSeq" id="WP_126656971.1">
    <property type="nucleotide sequence ID" value="NZ_RYYR01000001.1"/>
</dbReference>
<evidence type="ECO:0000313" key="9">
    <source>
        <dbReference type="EMBL" id="RUL56855.1"/>
    </source>
</evidence>
<feature type="domain" description="RNA polymerase sigma factor 70 region 4 type 2" evidence="8">
    <location>
        <begin position="105"/>
        <end position="157"/>
    </location>
</feature>
<dbReference type="CDD" id="cd06171">
    <property type="entry name" value="Sigma70_r4"/>
    <property type="match status" value="1"/>
</dbReference>
<evidence type="ECO:0000313" key="10">
    <source>
        <dbReference type="Proteomes" id="UP000287910"/>
    </source>
</evidence>
<dbReference type="PANTHER" id="PTHR43133">
    <property type="entry name" value="RNA POLYMERASE ECF-TYPE SIGMA FACTO"/>
    <property type="match status" value="1"/>
</dbReference>
<dbReference type="SUPFAM" id="SSF88946">
    <property type="entry name" value="Sigma2 domain of RNA polymerase sigma factors"/>
    <property type="match status" value="1"/>
</dbReference>
<dbReference type="Pfam" id="PF08281">
    <property type="entry name" value="Sigma70_r4_2"/>
    <property type="match status" value="1"/>
</dbReference>
<sequence>MAFIFEQQYDLHSDRIYQYIYFLVGHAELAEDLTQETFIKAIQSQHTFRNDASTLTWLMKIARNLTYDYYRRKRIISFLPFTAKYDTKEESFTPEKWLEQNEESKRLYEALQKVKMDYREAIVLRKIEGLTIKETAKILGWNESKVKNCTERGMKALRQLLGGGDEDE</sequence>
<dbReference type="GO" id="GO:0016987">
    <property type="term" value="F:sigma factor activity"/>
    <property type="evidence" value="ECO:0007669"/>
    <property type="project" value="UniProtKB-KW"/>
</dbReference>
<dbReference type="InterPro" id="IPR013249">
    <property type="entry name" value="RNA_pol_sigma70_r4_t2"/>
</dbReference>
<dbReference type="InterPro" id="IPR013324">
    <property type="entry name" value="RNA_pol_sigma_r3/r4-like"/>
</dbReference>
<dbReference type="InterPro" id="IPR039425">
    <property type="entry name" value="RNA_pol_sigma-70-like"/>
</dbReference>
<feature type="domain" description="RNA polymerase sigma-70 region 2" evidence="7">
    <location>
        <begin position="9"/>
        <end position="74"/>
    </location>
</feature>
<evidence type="ECO:0000256" key="1">
    <source>
        <dbReference type="ARBA" id="ARBA00010641"/>
    </source>
</evidence>
<gene>
    <name evidence="9" type="ORF">EK386_00060</name>
</gene>
<dbReference type="Gene3D" id="1.10.10.10">
    <property type="entry name" value="Winged helix-like DNA-binding domain superfamily/Winged helix DNA-binding domain"/>
    <property type="match status" value="1"/>
</dbReference>
<dbReference type="InterPro" id="IPR007627">
    <property type="entry name" value="RNA_pol_sigma70_r2"/>
</dbReference>
<dbReference type="PANTHER" id="PTHR43133:SF60">
    <property type="entry name" value="RNA POLYMERASE SIGMA FACTOR SIGV"/>
    <property type="match status" value="1"/>
</dbReference>
<keyword evidence="5 6" id="KW-0804">Transcription</keyword>
<dbReference type="InterPro" id="IPR014284">
    <property type="entry name" value="RNA_pol_sigma-70_dom"/>
</dbReference>
<dbReference type="EMBL" id="RYYR01000001">
    <property type="protein sequence ID" value="RUL56855.1"/>
    <property type="molecule type" value="Genomic_DNA"/>
</dbReference>
<evidence type="ECO:0000256" key="3">
    <source>
        <dbReference type="ARBA" id="ARBA00023082"/>
    </source>
</evidence>
<dbReference type="GO" id="GO:0003677">
    <property type="term" value="F:DNA binding"/>
    <property type="evidence" value="ECO:0007669"/>
    <property type="project" value="UniProtKB-KW"/>
</dbReference>
<dbReference type="PROSITE" id="PS01063">
    <property type="entry name" value="SIGMA70_ECF"/>
    <property type="match status" value="1"/>
</dbReference>
<dbReference type="InterPro" id="IPR013325">
    <property type="entry name" value="RNA_pol_sigma_r2"/>
</dbReference>
<dbReference type="Gene3D" id="1.10.1740.10">
    <property type="match status" value="1"/>
</dbReference>
<evidence type="ECO:0000259" key="8">
    <source>
        <dbReference type="Pfam" id="PF08281"/>
    </source>
</evidence>
<name>A0A3S0PAA1_9BACI</name>
<proteinExistence type="inferred from homology"/>
<dbReference type="NCBIfam" id="TIGR02937">
    <property type="entry name" value="sigma70-ECF"/>
    <property type="match status" value="1"/>
</dbReference>
<evidence type="ECO:0000256" key="2">
    <source>
        <dbReference type="ARBA" id="ARBA00023015"/>
    </source>
</evidence>
<evidence type="ECO:0000259" key="7">
    <source>
        <dbReference type="Pfam" id="PF04542"/>
    </source>
</evidence>
<dbReference type="AlphaFoldDB" id="A0A3S0PAA1"/>
<dbReference type="SUPFAM" id="SSF88659">
    <property type="entry name" value="Sigma3 and sigma4 domains of RNA polymerase sigma factors"/>
    <property type="match status" value="1"/>
</dbReference>
<keyword evidence="10" id="KW-1185">Reference proteome</keyword>
<keyword evidence="3 6" id="KW-0731">Sigma factor</keyword>
<dbReference type="InterPro" id="IPR000838">
    <property type="entry name" value="RNA_pol_sigma70_ECF_CS"/>
</dbReference>
<dbReference type="Pfam" id="PF04542">
    <property type="entry name" value="Sigma70_r2"/>
    <property type="match status" value="1"/>
</dbReference>